<dbReference type="InterPro" id="IPR004358">
    <property type="entry name" value="Sig_transdc_His_kin-like_C"/>
</dbReference>
<evidence type="ECO:0000256" key="3">
    <source>
        <dbReference type="ARBA" id="ARBA00022553"/>
    </source>
</evidence>
<dbReference type="Pfam" id="PF02518">
    <property type="entry name" value="HATPase_c"/>
    <property type="match status" value="1"/>
</dbReference>
<feature type="coiled-coil region" evidence="7">
    <location>
        <begin position="253"/>
        <end position="280"/>
    </location>
</feature>
<feature type="coiled-coil region" evidence="7">
    <location>
        <begin position="167"/>
        <end position="194"/>
    </location>
</feature>
<dbReference type="PROSITE" id="PS50109">
    <property type="entry name" value="HIS_KIN"/>
    <property type="match status" value="1"/>
</dbReference>
<comment type="catalytic activity">
    <reaction evidence="1">
        <text>ATP + protein L-histidine = ADP + protein N-phospho-L-histidine.</text>
        <dbReference type="EC" id="2.7.13.3"/>
    </reaction>
</comment>
<name>A0ABT1C122_9BACT</name>
<keyword evidence="5" id="KW-0418">Kinase</keyword>
<comment type="caution">
    <text evidence="11">The sequence shown here is derived from an EMBL/GenBank/DDBJ whole genome shotgun (WGS) entry which is preliminary data.</text>
</comment>
<evidence type="ECO:0000313" key="12">
    <source>
        <dbReference type="Proteomes" id="UP001204015"/>
    </source>
</evidence>
<dbReference type="SUPFAM" id="SSF55874">
    <property type="entry name" value="ATPase domain of HSP90 chaperone/DNA topoisomerase II/histidine kinase"/>
    <property type="match status" value="1"/>
</dbReference>
<dbReference type="Proteomes" id="UP001204015">
    <property type="component" value="Unassembled WGS sequence"/>
</dbReference>
<evidence type="ECO:0000313" key="11">
    <source>
        <dbReference type="EMBL" id="MCO6026193.1"/>
    </source>
</evidence>
<dbReference type="PROSITE" id="PS50110">
    <property type="entry name" value="RESPONSE_REGULATORY"/>
    <property type="match status" value="1"/>
</dbReference>
<dbReference type="InterPro" id="IPR003661">
    <property type="entry name" value="HisK_dim/P_dom"/>
</dbReference>
<dbReference type="PANTHER" id="PTHR43047:SF72">
    <property type="entry name" value="OSMOSENSING HISTIDINE PROTEIN KINASE SLN1"/>
    <property type="match status" value="1"/>
</dbReference>
<evidence type="ECO:0000256" key="8">
    <source>
        <dbReference type="SAM" id="Phobius"/>
    </source>
</evidence>
<dbReference type="Pfam" id="PF00512">
    <property type="entry name" value="HisKA"/>
    <property type="match status" value="1"/>
</dbReference>
<evidence type="ECO:0000256" key="2">
    <source>
        <dbReference type="ARBA" id="ARBA00012438"/>
    </source>
</evidence>
<evidence type="ECO:0000256" key="6">
    <source>
        <dbReference type="PROSITE-ProRule" id="PRU00169"/>
    </source>
</evidence>
<evidence type="ECO:0000256" key="7">
    <source>
        <dbReference type="SAM" id="Coils"/>
    </source>
</evidence>
<organism evidence="11 12">
    <name type="scientific">Segatella cerevisiae</name>
    <dbReference type="NCBI Taxonomy" id="2053716"/>
    <lineage>
        <taxon>Bacteria</taxon>
        <taxon>Pseudomonadati</taxon>
        <taxon>Bacteroidota</taxon>
        <taxon>Bacteroidia</taxon>
        <taxon>Bacteroidales</taxon>
        <taxon>Prevotellaceae</taxon>
        <taxon>Segatella</taxon>
    </lineage>
</organism>
<dbReference type="SMART" id="SM00387">
    <property type="entry name" value="HATPase_c"/>
    <property type="match status" value="1"/>
</dbReference>
<protein>
    <recommendedName>
        <fullName evidence="2">histidine kinase</fullName>
        <ecNumber evidence="2">2.7.13.3</ecNumber>
    </recommendedName>
</protein>
<keyword evidence="8" id="KW-0472">Membrane</keyword>
<dbReference type="InterPro" id="IPR036890">
    <property type="entry name" value="HATPase_C_sf"/>
</dbReference>
<dbReference type="CDD" id="cd16922">
    <property type="entry name" value="HATPase_EvgS-ArcB-TorS-like"/>
    <property type="match status" value="1"/>
</dbReference>
<keyword evidence="3 6" id="KW-0597">Phosphoprotein</keyword>
<keyword evidence="4" id="KW-0808">Transferase</keyword>
<accession>A0ABT1C122</accession>
<proteinExistence type="predicted"/>
<dbReference type="Gene3D" id="1.10.287.130">
    <property type="match status" value="1"/>
</dbReference>
<dbReference type="InterPro" id="IPR003594">
    <property type="entry name" value="HATPase_dom"/>
</dbReference>
<dbReference type="Gene3D" id="3.40.50.2300">
    <property type="match status" value="1"/>
</dbReference>
<dbReference type="EMBL" id="JAMXLY010000042">
    <property type="protein sequence ID" value="MCO6026193.1"/>
    <property type="molecule type" value="Genomic_DNA"/>
</dbReference>
<dbReference type="PANTHER" id="PTHR43047">
    <property type="entry name" value="TWO-COMPONENT HISTIDINE PROTEIN KINASE"/>
    <property type="match status" value="1"/>
</dbReference>
<evidence type="ECO:0000259" key="9">
    <source>
        <dbReference type="PROSITE" id="PS50109"/>
    </source>
</evidence>
<evidence type="ECO:0000259" key="10">
    <source>
        <dbReference type="PROSITE" id="PS50110"/>
    </source>
</evidence>
<dbReference type="SUPFAM" id="SSF52172">
    <property type="entry name" value="CheY-like"/>
    <property type="match status" value="1"/>
</dbReference>
<dbReference type="Pfam" id="PF00072">
    <property type="entry name" value="Response_reg"/>
    <property type="match status" value="1"/>
</dbReference>
<dbReference type="SMART" id="SM00448">
    <property type="entry name" value="REC"/>
    <property type="match status" value="1"/>
</dbReference>
<dbReference type="InterPro" id="IPR011006">
    <property type="entry name" value="CheY-like_superfamily"/>
</dbReference>
<dbReference type="GO" id="GO:0005524">
    <property type="term" value="F:ATP binding"/>
    <property type="evidence" value="ECO:0007669"/>
    <property type="project" value="UniProtKB-KW"/>
</dbReference>
<feature type="domain" description="Histidine kinase" evidence="9">
    <location>
        <begin position="280"/>
        <end position="494"/>
    </location>
</feature>
<dbReference type="CDD" id="cd00082">
    <property type="entry name" value="HisKA"/>
    <property type="match status" value="1"/>
</dbReference>
<evidence type="ECO:0000256" key="4">
    <source>
        <dbReference type="ARBA" id="ARBA00022679"/>
    </source>
</evidence>
<dbReference type="SMART" id="SM00388">
    <property type="entry name" value="HisKA"/>
    <property type="match status" value="1"/>
</dbReference>
<keyword evidence="8" id="KW-1133">Transmembrane helix</keyword>
<dbReference type="EC" id="2.7.13.3" evidence="2"/>
<dbReference type="PRINTS" id="PR00344">
    <property type="entry name" value="BCTRLSENSOR"/>
</dbReference>
<dbReference type="CDD" id="cd17546">
    <property type="entry name" value="REC_hyHK_CKI1_RcsC-like"/>
    <property type="match status" value="1"/>
</dbReference>
<sequence>MFHLPTQIKVTVGFFALLLLIGLSGGLVYHEMSTSMDNNEQELAHVDSVKAQLKQKEQQMENALQAMKTMYNQSEYEPYIDRLIETQDTLINKPQVKHTTTTVTQQYVVKQKKNIFKRIHDVFSPGKGDSVQVKNVSTTEESDSMAQAYNPNDSVKKLLEKTKLRASNQHKQKIRQINRQVKKLKANESEVVNRMGHLVQLMEEENILLKQQQVESMKSARWHSVQILGWIAMTALLLAAVFLFIIIRDIEKGNRYRNQLEEANEKASRLLAEREQLMLTVSHDIKAPAGSILGYTDLLKRISHDERQQTYLNSMKASAQHLLRMVTSLLDYHQLDKHKIKIERLNFQPAQLFDAVYQSFLPLATQKSIQMEYTCDPVLNKTYRGDAFRIRQIAENLMSNALKFTAKGTITLSVRMNNSNLCFSVADTGPGITLDGQQKIFNEFTRLPNAQGQEGFGLGLSITKKLSQLMNGNITVSSVVGKGSTFSVVIPLEPGEQSETIKKPEMPSRRIRLLMIDDDPLQLQLTEAMLSHENIILTTNLHPLNMAKQLKNGDYDAIITDVQMPEMNGFDFVKMIQQAGITTPVYALTARSEMQTEDLRQYGFEGCLHKPFTAEELIATVTKVAPKAPTLPKAKVSPVTKQPSNSPFHFETLTAFAVDDEDAAREIILTFISETKKNCNLIREALKNDEVQIITATAHKMLPVFIQVGEKSSIAALIGLEKQRDLKSMTDEVRKNAETVLSVSQKIIDEAQKWKK</sequence>
<feature type="domain" description="Response regulatory" evidence="10">
    <location>
        <begin position="512"/>
        <end position="625"/>
    </location>
</feature>
<gene>
    <name evidence="11" type="ORF">NG821_10135</name>
</gene>
<evidence type="ECO:0000256" key="1">
    <source>
        <dbReference type="ARBA" id="ARBA00000085"/>
    </source>
</evidence>
<dbReference type="InterPro" id="IPR036097">
    <property type="entry name" value="HisK_dim/P_sf"/>
</dbReference>
<feature type="coiled-coil region" evidence="7">
    <location>
        <begin position="36"/>
        <end position="73"/>
    </location>
</feature>
<evidence type="ECO:0000256" key="5">
    <source>
        <dbReference type="ARBA" id="ARBA00022777"/>
    </source>
</evidence>
<dbReference type="InterPro" id="IPR036641">
    <property type="entry name" value="HPT_dom_sf"/>
</dbReference>
<keyword evidence="7" id="KW-0175">Coiled coil</keyword>
<dbReference type="RefSeq" id="WP_252761549.1">
    <property type="nucleotide sequence ID" value="NZ_JAMXLY010000042.1"/>
</dbReference>
<keyword evidence="11" id="KW-0547">Nucleotide-binding</keyword>
<dbReference type="SUPFAM" id="SSF47226">
    <property type="entry name" value="Histidine-containing phosphotransfer domain, HPT domain"/>
    <property type="match status" value="1"/>
</dbReference>
<keyword evidence="11" id="KW-0067">ATP-binding</keyword>
<dbReference type="SUPFAM" id="SSF47384">
    <property type="entry name" value="Homodimeric domain of signal transducing histidine kinase"/>
    <property type="match status" value="1"/>
</dbReference>
<feature type="transmembrane region" description="Helical" evidence="8">
    <location>
        <begin position="227"/>
        <end position="247"/>
    </location>
</feature>
<dbReference type="InterPro" id="IPR005467">
    <property type="entry name" value="His_kinase_dom"/>
</dbReference>
<feature type="modified residue" description="4-aspartylphosphate" evidence="6">
    <location>
        <position position="561"/>
    </location>
</feature>
<keyword evidence="8" id="KW-0812">Transmembrane</keyword>
<reference evidence="11 12" key="1">
    <citation type="submission" date="2022-06" db="EMBL/GenBank/DDBJ databases">
        <title>A taxonomic note on the genus Prevotella: Description of four novel genera and emended description of the genera Hallella and Xylanibacter.</title>
        <authorList>
            <person name="Hitch T.C.A."/>
        </authorList>
    </citation>
    <scope>NUCLEOTIDE SEQUENCE [LARGE SCALE GENOMIC DNA]</scope>
    <source>
        <strain evidence="11 12">DSM 100619</strain>
    </source>
</reference>
<dbReference type="InterPro" id="IPR001789">
    <property type="entry name" value="Sig_transdc_resp-reg_receiver"/>
</dbReference>
<keyword evidence="12" id="KW-1185">Reference proteome</keyword>
<dbReference type="Gene3D" id="3.30.565.10">
    <property type="entry name" value="Histidine kinase-like ATPase, C-terminal domain"/>
    <property type="match status" value="1"/>
</dbReference>